<organism evidence="1 2">
    <name type="scientific">Humitalea rosea</name>
    <dbReference type="NCBI Taxonomy" id="990373"/>
    <lineage>
        <taxon>Bacteria</taxon>
        <taxon>Pseudomonadati</taxon>
        <taxon>Pseudomonadota</taxon>
        <taxon>Alphaproteobacteria</taxon>
        <taxon>Acetobacterales</taxon>
        <taxon>Roseomonadaceae</taxon>
        <taxon>Humitalea</taxon>
    </lineage>
</organism>
<accession>A0A2W7IZD0</accession>
<keyword evidence="2" id="KW-1185">Reference proteome</keyword>
<protein>
    <submittedName>
        <fullName evidence="1">CRISPR-associated Cse1 family protein</fullName>
    </submittedName>
</protein>
<dbReference type="InterPro" id="IPR013381">
    <property type="entry name" value="CRISPR-assoc_prot_Cse1"/>
</dbReference>
<evidence type="ECO:0000313" key="1">
    <source>
        <dbReference type="EMBL" id="PZW44787.1"/>
    </source>
</evidence>
<dbReference type="OrthoDB" id="5392377at2"/>
<dbReference type="AlphaFoldDB" id="A0A2W7IZD0"/>
<dbReference type="CDD" id="cd09729">
    <property type="entry name" value="Cse1_I-E"/>
    <property type="match status" value="1"/>
</dbReference>
<comment type="caution">
    <text evidence="1">The sequence shown here is derived from an EMBL/GenBank/DDBJ whole genome shotgun (WGS) entry which is preliminary data.</text>
</comment>
<gene>
    <name evidence="1" type="ORF">C8P66_11476</name>
</gene>
<name>A0A2W7IZD0_9PROT</name>
<dbReference type="Proteomes" id="UP000249688">
    <property type="component" value="Unassembled WGS sequence"/>
</dbReference>
<dbReference type="RefSeq" id="WP_111398765.1">
    <property type="nucleotide sequence ID" value="NZ_QKYU01000014.1"/>
</dbReference>
<proteinExistence type="predicted"/>
<dbReference type="NCBIfam" id="TIGR02547">
    <property type="entry name" value="casA_cse1"/>
    <property type="match status" value="1"/>
</dbReference>
<sequence>MFNLITFPWLPIRRASGLRSTIRPAQITETTDPIVALDWPRADFRVASLEFLIGLLATACPPEGHGAWREGWEAPPDPDALDAAFAPLAHAFNLDGQGPRFLQDLEDLVSDAEPIERLLIEAPGASTQRQNTDLLVHRGRIATLGRPAAAMALFTFQSWAPAGGAGNRTGLRGGGPMTTLVRPGDRPSLWQQIWANVPRGEIPGPEDLPRILPWLASSVTSEGARVVTPETAHPLQAWWGMPRRIRLDFSEGSATEPCGLTGAADAVQVRSWRQRPRGANYAGWGRVHPLTPHYALKAAAEYLPLHPQPGGVGYRHWLGLVVATPDGLRLPAKAIASWRDTREIDAGGGRARLLAAGYDMDNMKARAFVESEMPLPAAPDKAAREAMDALAARLVVSANQIAGLLRSAIRFALFSAGATVKLEAELLSTPRERLWEQTEPLFFALLQTPPDAAPLNWLTQLRRIALALFDEAAPMTPENGGAAPRISRARRNLVFALLGYGKEGAALFQTLGLPAVEAKPKTAKGKSA</sequence>
<dbReference type="Pfam" id="PF09481">
    <property type="entry name" value="CRISPR_Cse1"/>
    <property type="match status" value="1"/>
</dbReference>
<dbReference type="EMBL" id="QKYU01000014">
    <property type="protein sequence ID" value="PZW44787.1"/>
    <property type="molecule type" value="Genomic_DNA"/>
</dbReference>
<reference evidence="1 2" key="1">
    <citation type="submission" date="2018-06" db="EMBL/GenBank/DDBJ databases">
        <title>Genomic Encyclopedia of Archaeal and Bacterial Type Strains, Phase II (KMG-II): from individual species to whole genera.</title>
        <authorList>
            <person name="Goeker M."/>
        </authorList>
    </citation>
    <scope>NUCLEOTIDE SEQUENCE [LARGE SCALE GENOMIC DNA]</scope>
    <source>
        <strain evidence="1 2">DSM 24525</strain>
    </source>
</reference>
<evidence type="ECO:0000313" key="2">
    <source>
        <dbReference type="Proteomes" id="UP000249688"/>
    </source>
</evidence>